<dbReference type="PANTHER" id="PTHR30399:SF1">
    <property type="entry name" value="UTP PYROPHOSPHATASE"/>
    <property type="match status" value="1"/>
</dbReference>
<comment type="caution">
    <text evidence="2">The sequence shown here is derived from an EMBL/GenBank/DDBJ whole genome shotgun (WGS) entry which is preliminary data.</text>
</comment>
<dbReference type="InterPro" id="IPR002725">
    <property type="entry name" value="YgjP-like_metallopeptidase"/>
</dbReference>
<proteinExistence type="predicted"/>
<dbReference type="Proteomes" id="UP000782901">
    <property type="component" value="Unassembled WGS sequence"/>
</dbReference>
<dbReference type="PANTHER" id="PTHR30399">
    <property type="entry name" value="UNCHARACTERIZED PROTEIN YGJP"/>
    <property type="match status" value="1"/>
</dbReference>
<reference evidence="2" key="1">
    <citation type="submission" date="2021-02" db="EMBL/GenBank/DDBJ databases">
        <title>Infant gut strain persistence is associated with maternal origin, phylogeny, and functional potential including surface adhesion and iron acquisition.</title>
        <authorList>
            <person name="Lou Y.C."/>
        </authorList>
    </citation>
    <scope>NUCLEOTIDE SEQUENCE</scope>
    <source>
        <strain evidence="2">L3_082_243G1_dasL3_082_243G1_maxbin2.maxbin.015s ta_sub</strain>
    </source>
</reference>
<evidence type="ECO:0000313" key="2">
    <source>
        <dbReference type="EMBL" id="MBS5410901.1"/>
    </source>
</evidence>
<dbReference type="Gene3D" id="3.30.2010.10">
    <property type="entry name" value="Metalloproteases ('zincins'), catalytic domain"/>
    <property type="match status" value="1"/>
</dbReference>
<evidence type="ECO:0000313" key="3">
    <source>
        <dbReference type="Proteomes" id="UP000782901"/>
    </source>
</evidence>
<organism evidence="2 3">
    <name type="scientific">Bacteroides thetaiotaomicron</name>
    <dbReference type="NCBI Taxonomy" id="818"/>
    <lineage>
        <taxon>Bacteria</taxon>
        <taxon>Pseudomonadati</taxon>
        <taxon>Bacteroidota</taxon>
        <taxon>Bacteroidia</taxon>
        <taxon>Bacteroidales</taxon>
        <taxon>Bacteroidaceae</taxon>
        <taxon>Bacteroides</taxon>
    </lineage>
</organism>
<dbReference type="CDD" id="cd07344">
    <property type="entry name" value="M48_yhfN_like"/>
    <property type="match status" value="1"/>
</dbReference>
<protein>
    <submittedName>
        <fullName evidence="2">M48 family metallopeptidase</fullName>
    </submittedName>
</protein>
<dbReference type="Pfam" id="PF01863">
    <property type="entry name" value="YgjP-like"/>
    <property type="match status" value="1"/>
</dbReference>
<dbReference type="AlphaFoldDB" id="A0A943DUH0"/>
<dbReference type="EMBL" id="JAGZEE010000011">
    <property type="protein sequence ID" value="MBS5410901.1"/>
    <property type="molecule type" value="Genomic_DNA"/>
</dbReference>
<sequence>MNGEIIYGTISIQYSVKFTKRKTLGITVTPEGEVLLSAPLGSSQEVIESKLLKRARWIVKQQSYFLSFGTHTPPKKYVSGESHYYLGKQYMLKVMIGKTNSAKYKGRYFEVVCSQKYKAEELMKNWYREHAKIKFAEIAEPIITRFTKYGAKPSAIYIQEMENRWGSCTPKGKIILNTELIKAPKPCIEYVITHELCHLLHHDHTKAFFELLEVEMPDWKRWKNKLESFMT</sequence>
<accession>A0A943DUH0</accession>
<feature type="domain" description="YgjP-like metallopeptidase" evidence="1">
    <location>
        <begin position="22"/>
        <end position="228"/>
    </location>
</feature>
<dbReference type="InterPro" id="IPR053136">
    <property type="entry name" value="UTP_pyrophosphatase-like"/>
</dbReference>
<gene>
    <name evidence="2" type="ORF">KHY35_09325</name>
</gene>
<evidence type="ECO:0000259" key="1">
    <source>
        <dbReference type="Pfam" id="PF01863"/>
    </source>
</evidence>
<name>A0A943DUH0_BACT4</name>